<dbReference type="SMART" id="SM00052">
    <property type="entry name" value="EAL"/>
    <property type="match status" value="1"/>
</dbReference>
<dbReference type="InterPro" id="IPR000160">
    <property type="entry name" value="GGDEF_dom"/>
</dbReference>
<keyword evidence="6" id="KW-1185">Reference proteome</keyword>
<name>A0A6G1X421_9BACI</name>
<dbReference type="RefSeq" id="WP_153727584.1">
    <property type="nucleotide sequence ID" value="NZ_WJNH01000002.1"/>
</dbReference>
<dbReference type="InterPro" id="IPR013655">
    <property type="entry name" value="PAS_fold_3"/>
</dbReference>
<dbReference type="CDD" id="cd01948">
    <property type="entry name" value="EAL"/>
    <property type="match status" value="1"/>
</dbReference>
<dbReference type="OrthoDB" id="9759607at2"/>
<dbReference type="SUPFAM" id="SSF55785">
    <property type="entry name" value="PYP-like sensor domain (PAS domain)"/>
    <property type="match status" value="1"/>
</dbReference>
<dbReference type="Gene3D" id="2.10.70.100">
    <property type="match status" value="1"/>
</dbReference>
<dbReference type="Gene3D" id="3.30.70.270">
    <property type="match status" value="1"/>
</dbReference>
<feature type="transmembrane region" description="Helical" evidence="1">
    <location>
        <begin position="12"/>
        <end position="29"/>
    </location>
</feature>
<dbReference type="Pfam" id="PF00990">
    <property type="entry name" value="GGDEF"/>
    <property type="match status" value="1"/>
</dbReference>
<organism evidence="5 6">
    <name type="scientific">Salinibacillus xinjiangensis</name>
    <dbReference type="NCBI Taxonomy" id="1229268"/>
    <lineage>
        <taxon>Bacteria</taxon>
        <taxon>Bacillati</taxon>
        <taxon>Bacillota</taxon>
        <taxon>Bacilli</taxon>
        <taxon>Bacillales</taxon>
        <taxon>Bacillaceae</taxon>
        <taxon>Salinibacillus</taxon>
    </lineage>
</organism>
<dbReference type="InterPro" id="IPR000014">
    <property type="entry name" value="PAS"/>
</dbReference>
<dbReference type="PROSITE" id="PS50883">
    <property type="entry name" value="EAL"/>
    <property type="match status" value="1"/>
</dbReference>
<dbReference type="SUPFAM" id="SSF55073">
    <property type="entry name" value="Nucleotide cyclase"/>
    <property type="match status" value="1"/>
</dbReference>
<feature type="transmembrane region" description="Helical" evidence="1">
    <location>
        <begin position="84"/>
        <end position="106"/>
    </location>
</feature>
<dbReference type="FunFam" id="3.30.70.270:FF:000001">
    <property type="entry name" value="Diguanylate cyclase domain protein"/>
    <property type="match status" value="1"/>
</dbReference>
<dbReference type="PROSITE" id="PS50887">
    <property type="entry name" value="GGDEF"/>
    <property type="match status" value="1"/>
</dbReference>
<dbReference type="InterPro" id="IPR035919">
    <property type="entry name" value="EAL_sf"/>
</dbReference>
<accession>A0A6G1X421</accession>
<dbReference type="Gene3D" id="3.20.20.450">
    <property type="entry name" value="EAL domain"/>
    <property type="match status" value="1"/>
</dbReference>
<evidence type="ECO:0000256" key="1">
    <source>
        <dbReference type="SAM" id="Phobius"/>
    </source>
</evidence>
<protein>
    <submittedName>
        <fullName evidence="5">EAL domain-containing protein</fullName>
    </submittedName>
</protein>
<dbReference type="InterPro" id="IPR001610">
    <property type="entry name" value="PAC"/>
</dbReference>
<dbReference type="EMBL" id="WJNH01000002">
    <property type="protein sequence ID" value="MRG85669.1"/>
    <property type="molecule type" value="Genomic_DNA"/>
</dbReference>
<evidence type="ECO:0000259" key="3">
    <source>
        <dbReference type="PROSITE" id="PS50883"/>
    </source>
</evidence>
<comment type="caution">
    <text evidence="5">The sequence shown here is derived from an EMBL/GenBank/DDBJ whole genome shotgun (WGS) entry which is preliminary data.</text>
</comment>
<feature type="transmembrane region" description="Helical" evidence="1">
    <location>
        <begin position="49"/>
        <end position="72"/>
    </location>
</feature>
<dbReference type="InterPro" id="IPR035965">
    <property type="entry name" value="PAS-like_dom_sf"/>
</dbReference>
<dbReference type="InterPro" id="IPR052155">
    <property type="entry name" value="Biofilm_reg_signaling"/>
</dbReference>
<dbReference type="InterPro" id="IPR000700">
    <property type="entry name" value="PAS-assoc_C"/>
</dbReference>
<dbReference type="Pfam" id="PF08447">
    <property type="entry name" value="PAS_3"/>
    <property type="match status" value="1"/>
</dbReference>
<dbReference type="InterPro" id="IPR001633">
    <property type="entry name" value="EAL_dom"/>
</dbReference>
<dbReference type="NCBIfam" id="TIGR00229">
    <property type="entry name" value="sensory_box"/>
    <property type="match status" value="1"/>
</dbReference>
<dbReference type="CDD" id="cd00130">
    <property type="entry name" value="PAS"/>
    <property type="match status" value="1"/>
</dbReference>
<evidence type="ECO:0000313" key="5">
    <source>
        <dbReference type="EMBL" id="MRG85669.1"/>
    </source>
</evidence>
<dbReference type="Proteomes" id="UP000480185">
    <property type="component" value="Unassembled WGS sequence"/>
</dbReference>
<dbReference type="AlphaFoldDB" id="A0A6G1X421"/>
<dbReference type="NCBIfam" id="TIGR00254">
    <property type="entry name" value="GGDEF"/>
    <property type="match status" value="1"/>
</dbReference>
<dbReference type="PANTHER" id="PTHR44757">
    <property type="entry name" value="DIGUANYLATE CYCLASE DGCP"/>
    <property type="match status" value="1"/>
</dbReference>
<dbReference type="PANTHER" id="PTHR44757:SF2">
    <property type="entry name" value="BIOFILM ARCHITECTURE MAINTENANCE PROTEIN MBAA"/>
    <property type="match status" value="1"/>
</dbReference>
<reference evidence="5 6" key="1">
    <citation type="submission" date="2019-11" db="EMBL/GenBank/DDBJ databases">
        <authorList>
            <person name="Li J."/>
        </authorList>
    </citation>
    <scope>NUCLEOTIDE SEQUENCE [LARGE SCALE GENOMIC DNA]</scope>
    <source>
        <strain evidence="5 6">J4</strain>
    </source>
</reference>
<keyword evidence="1" id="KW-0812">Transmembrane</keyword>
<feature type="domain" description="GGDEF" evidence="4">
    <location>
        <begin position="270"/>
        <end position="402"/>
    </location>
</feature>
<sequence>MNTYLKQIPLLVWLISGIILGLSIYFHLLETATNIGLFWILNLLSVTLFSYYLGLLGGLFALIVILTVRISVDLQTFSELSFHEWASALIINSIGFVTSISIGYFAGKLKSNETKIYQILNNNDITYWTRDLKTNKVTVSEGSAKIYGLSRKEFDKNPSLWFDSIHPKDKQISLHAMKKQELGKRTKEVYRIFRQDGDIRWVEDRGTPSVNKKGEVTKVDGVIFDITSQKLAEEQMNKMAYHDFLTGLPNRNGFSHYVNESILTAKQTGTSLAVLFIDFDNFKRVNDTLGHNAGDKLLVQIANRLHDCIRDHDVVSRQGGDEFIVLLENTYEETVGEIAERIIENMNKPYFVNGNEIFSTPSIGISIYPSSGDNAETLIEKADFAMYLAKERGKNNYQFYNDDLNQKLKRRLTIETRLYKAIDNRELSVHYHPQINLETGQLAGAEALLRWKTDIGPISPGEFIPIAEETGHIINIGEWVIRQSCRDIKQFRKRGLSRFPISVNISTKQLMHPHFIIRLKNIIHEEEIDPSLLTLEITESTLLFYEDAKENIIELRELGVGISLDDFGVGYSSLSMIKNIEIDELKIDQSFLIDALENKRVYSLLETIIEIGKKLDAKVVVEGVETAEQLELLLDKGVYGQGYFYTKPLSMHEFESWYDRFYKREERV</sequence>
<keyword evidence="1" id="KW-0472">Membrane</keyword>
<dbReference type="InterPro" id="IPR029787">
    <property type="entry name" value="Nucleotide_cyclase"/>
</dbReference>
<dbReference type="InterPro" id="IPR043128">
    <property type="entry name" value="Rev_trsase/Diguanyl_cyclase"/>
</dbReference>
<evidence type="ECO:0000259" key="2">
    <source>
        <dbReference type="PROSITE" id="PS50113"/>
    </source>
</evidence>
<dbReference type="CDD" id="cd01949">
    <property type="entry name" value="GGDEF"/>
    <property type="match status" value="1"/>
</dbReference>
<feature type="domain" description="EAL" evidence="3">
    <location>
        <begin position="411"/>
        <end position="662"/>
    </location>
</feature>
<gene>
    <name evidence="5" type="ORF">GH754_04890</name>
</gene>
<feature type="domain" description="PAC" evidence="2">
    <location>
        <begin position="186"/>
        <end position="238"/>
    </location>
</feature>
<dbReference type="PROSITE" id="PS50113">
    <property type="entry name" value="PAC"/>
    <property type="match status" value="1"/>
</dbReference>
<dbReference type="SMART" id="SM00267">
    <property type="entry name" value="GGDEF"/>
    <property type="match status" value="1"/>
</dbReference>
<dbReference type="SUPFAM" id="SSF141868">
    <property type="entry name" value="EAL domain-like"/>
    <property type="match status" value="1"/>
</dbReference>
<proteinExistence type="predicted"/>
<keyword evidence="1" id="KW-1133">Transmembrane helix</keyword>
<dbReference type="Pfam" id="PF00563">
    <property type="entry name" value="EAL"/>
    <property type="match status" value="1"/>
</dbReference>
<evidence type="ECO:0000313" key="6">
    <source>
        <dbReference type="Proteomes" id="UP000480185"/>
    </source>
</evidence>
<dbReference type="Gene3D" id="3.30.450.20">
    <property type="entry name" value="PAS domain"/>
    <property type="match status" value="1"/>
</dbReference>
<evidence type="ECO:0000259" key="4">
    <source>
        <dbReference type="PROSITE" id="PS50887"/>
    </source>
</evidence>
<dbReference type="SMART" id="SM00086">
    <property type="entry name" value="PAC"/>
    <property type="match status" value="1"/>
</dbReference>